<organism evidence="3">
    <name type="scientific">bioreactor metagenome</name>
    <dbReference type="NCBI Taxonomy" id="1076179"/>
    <lineage>
        <taxon>unclassified sequences</taxon>
        <taxon>metagenomes</taxon>
        <taxon>ecological metagenomes</taxon>
    </lineage>
</organism>
<dbReference type="Pfam" id="PF12675">
    <property type="entry name" value="DUF3795"/>
    <property type="match status" value="1"/>
</dbReference>
<dbReference type="Gene3D" id="3.40.630.30">
    <property type="match status" value="1"/>
</dbReference>
<feature type="domain" description="N-acetyltransferase" evidence="2">
    <location>
        <begin position="173"/>
        <end position="334"/>
    </location>
</feature>
<dbReference type="PROSITE" id="PS51186">
    <property type="entry name" value="GNAT"/>
    <property type="match status" value="1"/>
</dbReference>
<sequence>MDIAYGYCGMPCALCTRYRTEGKSRCPGCSCDGYYTDVCKVHHCCREKGLNHCGQCPGFPCVRLNKMSDFRDLNTGHVKQRTCAFIAEHGFDAWYRDYAQRAELLSKALQNYNDGRMKRFLCELFLQRELGTLREMIRRAEHITGTPKEAGKAFRALVQTMDREAELSEELKVHLRTFQDDDMERFKRWLQMPYVAKWYHEPEDWLREIADRNGEYGWIHHFIAERDGEPVGFCQYYAYTLGGEAWHGSIDTDGAYSIDYLIGEAAYLGKGLGRQIVLGLMDEIRRQDGANRIIVQPDPENFASCGLLRACGFVLDAENEVYIYELCGPQKERDRI</sequence>
<reference evidence="3" key="1">
    <citation type="submission" date="2019-08" db="EMBL/GenBank/DDBJ databases">
        <authorList>
            <person name="Kucharzyk K."/>
            <person name="Murdoch R.W."/>
            <person name="Higgins S."/>
            <person name="Loffler F."/>
        </authorList>
    </citation>
    <scope>NUCLEOTIDE SEQUENCE</scope>
</reference>
<proteinExistence type="predicted"/>
<dbReference type="GO" id="GO:0016410">
    <property type="term" value="F:N-acyltransferase activity"/>
    <property type="evidence" value="ECO:0007669"/>
    <property type="project" value="TreeGrafter"/>
</dbReference>
<dbReference type="InterPro" id="IPR024227">
    <property type="entry name" value="DUF3795"/>
</dbReference>
<dbReference type="PANTHER" id="PTHR31438:SF1">
    <property type="entry name" value="LYSINE N-ACYLTRANSFERASE C17G9.06C-RELATED"/>
    <property type="match status" value="1"/>
</dbReference>
<dbReference type="AlphaFoldDB" id="A0A644X4A8"/>
<protein>
    <recommendedName>
        <fullName evidence="2">N-acetyltransferase domain-containing protein</fullName>
    </recommendedName>
</protein>
<dbReference type="InterPro" id="IPR000182">
    <property type="entry name" value="GNAT_dom"/>
</dbReference>
<keyword evidence="1" id="KW-0046">Antibiotic resistance</keyword>
<name>A0A644X4A8_9ZZZZ</name>
<dbReference type="CDD" id="cd04301">
    <property type="entry name" value="NAT_SF"/>
    <property type="match status" value="1"/>
</dbReference>
<dbReference type="Pfam" id="PF13523">
    <property type="entry name" value="Acetyltransf_8"/>
    <property type="match status" value="1"/>
</dbReference>
<dbReference type="PANTHER" id="PTHR31438">
    <property type="entry name" value="LYSINE N-ACYLTRANSFERASE C17G9.06C-RELATED"/>
    <property type="match status" value="1"/>
</dbReference>
<comment type="caution">
    <text evidence="3">The sequence shown here is derived from an EMBL/GenBank/DDBJ whole genome shotgun (WGS) entry which is preliminary data.</text>
</comment>
<gene>
    <name evidence="3" type="ORF">SDC9_57206</name>
</gene>
<evidence type="ECO:0000259" key="2">
    <source>
        <dbReference type="PROSITE" id="PS51186"/>
    </source>
</evidence>
<dbReference type="SUPFAM" id="SSF55729">
    <property type="entry name" value="Acyl-CoA N-acyltransferases (Nat)"/>
    <property type="match status" value="1"/>
</dbReference>
<dbReference type="InterPro" id="IPR016181">
    <property type="entry name" value="Acyl_CoA_acyltransferase"/>
</dbReference>
<dbReference type="EMBL" id="VSSQ01001752">
    <property type="protein sequence ID" value="MPM10869.1"/>
    <property type="molecule type" value="Genomic_DNA"/>
</dbReference>
<evidence type="ECO:0000313" key="3">
    <source>
        <dbReference type="EMBL" id="MPM10869.1"/>
    </source>
</evidence>
<dbReference type="GO" id="GO:0046677">
    <property type="term" value="P:response to antibiotic"/>
    <property type="evidence" value="ECO:0007669"/>
    <property type="project" value="UniProtKB-KW"/>
</dbReference>
<accession>A0A644X4A8</accession>
<evidence type="ECO:0000256" key="1">
    <source>
        <dbReference type="ARBA" id="ARBA00023251"/>
    </source>
</evidence>